<protein>
    <submittedName>
        <fullName evidence="2">Putative entry exclusion protein TrbK-alt</fullName>
    </submittedName>
</protein>
<organism evidence="2 3">
    <name type="scientific">Bradyrhizobium hipponense</name>
    <dbReference type="NCBI Taxonomy" id="2605638"/>
    <lineage>
        <taxon>Bacteria</taxon>
        <taxon>Pseudomonadati</taxon>
        <taxon>Pseudomonadota</taxon>
        <taxon>Alphaproteobacteria</taxon>
        <taxon>Hyphomicrobiales</taxon>
        <taxon>Nitrobacteraceae</taxon>
        <taxon>Bradyrhizobium</taxon>
    </lineage>
</organism>
<dbReference type="Pfam" id="PF20084">
    <property type="entry name" value="TrbK"/>
    <property type="match status" value="1"/>
</dbReference>
<evidence type="ECO:0000313" key="2">
    <source>
        <dbReference type="EMBL" id="TYO68420.1"/>
    </source>
</evidence>
<accession>A0A5S4YXT6</accession>
<evidence type="ECO:0000313" key="3">
    <source>
        <dbReference type="Proteomes" id="UP000324797"/>
    </source>
</evidence>
<reference evidence="2 3" key="1">
    <citation type="submission" date="2019-08" db="EMBL/GenBank/DDBJ databases">
        <title>Bradyrhizobium hipponensis sp. nov., a rhizobium isolated from a Lupinus angustifolius root nodule in Tunisia.</title>
        <authorList>
            <person name="Off K."/>
            <person name="Rejili M."/>
            <person name="Mars M."/>
            <person name="Brachmann A."/>
            <person name="Marin M."/>
        </authorList>
    </citation>
    <scope>NUCLEOTIDE SEQUENCE [LARGE SCALE GENOMIC DNA]</scope>
    <source>
        <strain evidence="3">aSej3</strain>
    </source>
</reference>
<dbReference type="AlphaFoldDB" id="A0A5S4YXT6"/>
<dbReference type="RefSeq" id="WP_148736850.1">
    <property type="nucleotide sequence ID" value="NZ_VSTH01000007.1"/>
</dbReference>
<proteinExistence type="predicted"/>
<keyword evidence="3" id="KW-1185">Reference proteome</keyword>
<name>A0A5S4YXT6_9BRAD</name>
<dbReference type="Proteomes" id="UP000324797">
    <property type="component" value="Unassembled WGS sequence"/>
</dbReference>
<evidence type="ECO:0000256" key="1">
    <source>
        <dbReference type="SAM" id="MobiDB-lite"/>
    </source>
</evidence>
<feature type="region of interest" description="Disordered" evidence="1">
    <location>
        <begin position="91"/>
        <end position="118"/>
    </location>
</feature>
<comment type="caution">
    <text evidence="2">The sequence shown here is derived from an EMBL/GenBank/DDBJ whole genome shotgun (WGS) entry which is preliminary data.</text>
</comment>
<sequence>MTDTGPFKALSLLMSVGVLVVAGCAIQLRGGEDTSAPPRAEQTKDVHRSELARCRSVSLEDAANYQHCQKVWTENRRRFLGNRDGAAASAIGLAPAPKDQSRMPQGYPSAGVPEEGKL</sequence>
<gene>
    <name evidence="2" type="primary">trbK-alt</name>
    <name evidence="2" type="ORF">FXV83_00905</name>
</gene>
<feature type="region of interest" description="Disordered" evidence="1">
    <location>
        <begin position="30"/>
        <end position="49"/>
    </location>
</feature>
<dbReference type="NCBIfam" id="TIGR04360">
    <property type="entry name" value="other_trbK"/>
    <property type="match status" value="1"/>
</dbReference>
<dbReference type="EMBL" id="VSTH01000007">
    <property type="protein sequence ID" value="TYO68420.1"/>
    <property type="molecule type" value="Genomic_DNA"/>
</dbReference>
<dbReference type="InterPro" id="IPR027587">
    <property type="entry name" value="TrbK"/>
</dbReference>